<comment type="caution">
    <text evidence="1">The sequence shown here is derived from an EMBL/GenBank/DDBJ whole genome shotgun (WGS) entry which is preliminary data.</text>
</comment>
<dbReference type="EMBL" id="CM055104">
    <property type="protein sequence ID" value="KAJ7532916.1"/>
    <property type="molecule type" value="Genomic_DNA"/>
</dbReference>
<keyword evidence="2" id="KW-1185">Reference proteome</keyword>
<reference evidence="2" key="1">
    <citation type="journal article" date="2024" name="Proc. Natl. Acad. Sci. U.S.A.">
        <title>Extraordinary preservation of gene collinearity over three hundred million years revealed in homosporous lycophytes.</title>
        <authorList>
            <person name="Li C."/>
            <person name="Wickell D."/>
            <person name="Kuo L.Y."/>
            <person name="Chen X."/>
            <person name="Nie B."/>
            <person name="Liao X."/>
            <person name="Peng D."/>
            <person name="Ji J."/>
            <person name="Jenkins J."/>
            <person name="Williams M."/>
            <person name="Shu S."/>
            <person name="Plott C."/>
            <person name="Barry K."/>
            <person name="Rajasekar S."/>
            <person name="Grimwood J."/>
            <person name="Han X."/>
            <person name="Sun S."/>
            <person name="Hou Z."/>
            <person name="He W."/>
            <person name="Dai G."/>
            <person name="Sun C."/>
            <person name="Schmutz J."/>
            <person name="Leebens-Mack J.H."/>
            <person name="Li F.W."/>
            <person name="Wang L."/>
        </authorList>
    </citation>
    <scope>NUCLEOTIDE SEQUENCE [LARGE SCALE GENOMIC DNA]</scope>
    <source>
        <strain evidence="2">cv. PW_Plant_1</strain>
    </source>
</reference>
<evidence type="ECO:0000313" key="1">
    <source>
        <dbReference type="EMBL" id="KAJ7532916.1"/>
    </source>
</evidence>
<evidence type="ECO:0000313" key="2">
    <source>
        <dbReference type="Proteomes" id="UP001162992"/>
    </source>
</evidence>
<accession>A0ACC2BT09</accession>
<sequence length="260" mass="27403">MEERAKRLRYWIKLLMLLISIINYESVNAQGQGLFQLNNMCEFAVWVGTQSNAGQPLLEAADVALDPGMSTTVATPPGWAGRFWGRTGCMFDPITGQGMCATGDCAGALQCNGIGGDPPATLAEFTLLGADGLDFYDVSLVDGYNLPLAVAPTAVDAELISSNYSCASAGCTGDLNENCPDELQMLGSGGQIVGCRSACSAFGSPEYCCTGEYGSPATCLPTSFSQTFKFACPRAYSYAYDDSSSTFTCVGSSYTITFCP</sequence>
<gene>
    <name evidence="1" type="ORF">O6H91_13G025500</name>
</gene>
<organism evidence="1 2">
    <name type="scientific">Diphasiastrum complanatum</name>
    <name type="common">Issler's clubmoss</name>
    <name type="synonym">Lycopodium complanatum</name>
    <dbReference type="NCBI Taxonomy" id="34168"/>
    <lineage>
        <taxon>Eukaryota</taxon>
        <taxon>Viridiplantae</taxon>
        <taxon>Streptophyta</taxon>
        <taxon>Embryophyta</taxon>
        <taxon>Tracheophyta</taxon>
        <taxon>Lycopodiopsida</taxon>
        <taxon>Lycopodiales</taxon>
        <taxon>Lycopodiaceae</taxon>
        <taxon>Lycopodioideae</taxon>
        <taxon>Diphasiastrum</taxon>
    </lineage>
</organism>
<dbReference type="Proteomes" id="UP001162992">
    <property type="component" value="Chromosome 13"/>
</dbReference>
<protein>
    <submittedName>
        <fullName evidence="1">Uncharacterized protein</fullName>
    </submittedName>
</protein>
<name>A0ACC2BT09_DIPCM</name>
<proteinExistence type="predicted"/>